<reference evidence="1 2" key="1">
    <citation type="journal article" date="2018" name="Nat. Ecol. Evol.">
        <title>Shark genomes provide insights into elasmobranch evolution and the origin of vertebrates.</title>
        <authorList>
            <person name="Hara Y"/>
            <person name="Yamaguchi K"/>
            <person name="Onimaru K"/>
            <person name="Kadota M"/>
            <person name="Koyanagi M"/>
            <person name="Keeley SD"/>
            <person name="Tatsumi K"/>
            <person name="Tanaka K"/>
            <person name="Motone F"/>
            <person name="Kageyama Y"/>
            <person name="Nozu R"/>
            <person name="Adachi N"/>
            <person name="Nishimura O"/>
            <person name="Nakagawa R"/>
            <person name="Tanegashima C"/>
            <person name="Kiyatake I"/>
            <person name="Matsumoto R"/>
            <person name="Murakumo K"/>
            <person name="Nishida K"/>
            <person name="Terakita A"/>
            <person name="Kuratani S"/>
            <person name="Sato K"/>
            <person name="Hyodo S Kuraku.S."/>
        </authorList>
    </citation>
    <scope>NUCLEOTIDE SEQUENCE [LARGE SCALE GENOMIC DNA]</scope>
</reference>
<dbReference type="SUPFAM" id="SSF52833">
    <property type="entry name" value="Thioredoxin-like"/>
    <property type="match status" value="1"/>
</dbReference>
<dbReference type="Gene3D" id="3.40.30.10">
    <property type="entry name" value="Glutaredoxin"/>
    <property type="match status" value="1"/>
</dbReference>
<comment type="caution">
    <text evidence="1">The sequence shown here is derived from an EMBL/GenBank/DDBJ whole genome shotgun (WGS) entry which is preliminary data.</text>
</comment>
<name>A0A401QCJ9_SCYTO</name>
<dbReference type="EMBL" id="BFAA01029057">
    <property type="protein sequence ID" value="GCB83104.1"/>
    <property type="molecule type" value="Genomic_DNA"/>
</dbReference>
<evidence type="ECO:0000313" key="2">
    <source>
        <dbReference type="Proteomes" id="UP000288216"/>
    </source>
</evidence>
<sequence length="44" mass="4699">MSAKSLAKGSPVPGPVPAGLIRVYSMKYCPFAHRTRLVLEAKGI</sequence>
<dbReference type="Proteomes" id="UP000288216">
    <property type="component" value="Unassembled WGS sequence"/>
</dbReference>
<proteinExistence type="predicted"/>
<accession>A0A401QCJ9</accession>
<keyword evidence="2" id="KW-1185">Reference proteome</keyword>
<dbReference type="AlphaFoldDB" id="A0A401QCJ9"/>
<evidence type="ECO:0008006" key="3">
    <source>
        <dbReference type="Google" id="ProtNLM"/>
    </source>
</evidence>
<organism evidence="1 2">
    <name type="scientific">Scyliorhinus torazame</name>
    <name type="common">Cloudy catshark</name>
    <name type="synonym">Catulus torazame</name>
    <dbReference type="NCBI Taxonomy" id="75743"/>
    <lineage>
        <taxon>Eukaryota</taxon>
        <taxon>Metazoa</taxon>
        <taxon>Chordata</taxon>
        <taxon>Craniata</taxon>
        <taxon>Vertebrata</taxon>
        <taxon>Chondrichthyes</taxon>
        <taxon>Elasmobranchii</taxon>
        <taxon>Galeomorphii</taxon>
        <taxon>Galeoidea</taxon>
        <taxon>Carcharhiniformes</taxon>
        <taxon>Scyliorhinidae</taxon>
        <taxon>Scyliorhinus</taxon>
    </lineage>
</organism>
<gene>
    <name evidence="1" type="ORF">scyTo_0023407</name>
</gene>
<dbReference type="InterPro" id="IPR036249">
    <property type="entry name" value="Thioredoxin-like_sf"/>
</dbReference>
<feature type="non-terminal residue" evidence="1">
    <location>
        <position position="44"/>
    </location>
</feature>
<dbReference type="STRING" id="75743.A0A401QCJ9"/>
<evidence type="ECO:0000313" key="1">
    <source>
        <dbReference type="EMBL" id="GCB83104.1"/>
    </source>
</evidence>
<protein>
    <recommendedName>
        <fullName evidence="3">GST N-terminal domain-containing protein</fullName>
    </recommendedName>
</protein>
<dbReference type="OrthoDB" id="4951845at2759"/>